<name>A0ABN3TGZ0_9ACTN</name>
<evidence type="ECO:0000313" key="2">
    <source>
        <dbReference type="Proteomes" id="UP001501666"/>
    </source>
</evidence>
<keyword evidence="2" id="KW-1185">Reference proteome</keyword>
<dbReference type="SUPFAM" id="SSF46785">
    <property type="entry name" value="Winged helix' DNA-binding domain"/>
    <property type="match status" value="1"/>
</dbReference>
<organism evidence="1 2">
    <name type="scientific">Nonomuraea recticatena</name>
    <dbReference type="NCBI Taxonomy" id="46178"/>
    <lineage>
        <taxon>Bacteria</taxon>
        <taxon>Bacillati</taxon>
        <taxon>Actinomycetota</taxon>
        <taxon>Actinomycetes</taxon>
        <taxon>Streptosporangiales</taxon>
        <taxon>Streptosporangiaceae</taxon>
        <taxon>Nonomuraea</taxon>
    </lineage>
</organism>
<dbReference type="PANTHER" id="PTHR33221">
    <property type="entry name" value="WINGED HELIX-TURN-HELIX TRANSCRIPTIONAL REGULATOR, RRF2 FAMILY"/>
    <property type="match status" value="1"/>
</dbReference>
<dbReference type="RefSeq" id="WP_346158306.1">
    <property type="nucleotide sequence ID" value="NZ_BAAATE010000086.1"/>
</dbReference>
<dbReference type="Proteomes" id="UP001501666">
    <property type="component" value="Unassembled WGS sequence"/>
</dbReference>
<protein>
    <submittedName>
        <fullName evidence="1">Rrf2 family transcriptional regulator</fullName>
    </submittedName>
</protein>
<dbReference type="Gene3D" id="1.10.10.10">
    <property type="entry name" value="Winged helix-like DNA-binding domain superfamily/Winged helix DNA-binding domain"/>
    <property type="match status" value="1"/>
</dbReference>
<dbReference type="Pfam" id="PF02082">
    <property type="entry name" value="Rrf2"/>
    <property type="match status" value="1"/>
</dbReference>
<dbReference type="PROSITE" id="PS51197">
    <property type="entry name" value="HTH_RRF2_2"/>
    <property type="match status" value="1"/>
</dbReference>
<accession>A0ABN3TGZ0</accession>
<proteinExistence type="predicted"/>
<dbReference type="EMBL" id="BAAATE010000086">
    <property type="protein sequence ID" value="GAA2702712.1"/>
    <property type="molecule type" value="Genomic_DNA"/>
</dbReference>
<comment type="caution">
    <text evidence="1">The sequence shown here is derived from an EMBL/GenBank/DDBJ whole genome shotgun (WGS) entry which is preliminary data.</text>
</comment>
<dbReference type="InterPro" id="IPR036390">
    <property type="entry name" value="WH_DNA-bd_sf"/>
</dbReference>
<gene>
    <name evidence="1" type="ORF">GCM10010412_100840</name>
</gene>
<reference evidence="1 2" key="1">
    <citation type="journal article" date="2019" name="Int. J. Syst. Evol. Microbiol.">
        <title>The Global Catalogue of Microorganisms (GCM) 10K type strain sequencing project: providing services to taxonomists for standard genome sequencing and annotation.</title>
        <authorList>
            <consortium name="The Broad Institute Genomics Platform"/>
            <consortium name="The Broad Institute Genome Sequencing Center for Infectious Disease"/>
            <person name="Wu L."/>
            <person name="Ma J."/>
        </authorList>
    </citation>
    <scope>NUCLEOTIDE SEQUENCE [LARGE SCALE GENOMIC DNA]</scope>
    <source>
        <strain evidence="1 2">JCM 6835</strain>
    </source>
</reference>
<dbReference type="InterPro" id="IPR036388">
    <property type="entry name" value="WH-like_DNA-bd_sf"/>
</dbReference>
<evidence type="ECO:0000313" key="1">
    <source>
        <dbReference type="EMBL" id="GAA2702712.1"/>
    </source>
</evidence>
<dbReference type="PANTHER" id="PTHR33221:SF15">
    <property type="entry name" value="HTH-TYPE TRANSCRIPTIONAL REGULATOR YWGB-RELATED"/>
    <property type="match status" value="1"/>
</dbReference>
<sequence>MSANSQFTTAIHTLCWIALAARHGESPITSERIAESLASHPVLVRRVLAPLREAGLVGVGRGPGSGWWLERPPEQITLREVYAALGLSQPFALHPHEPKPDCPVGHGIRPALSEVYTSVEAAMARELDSHTIAGLLEHMLHAYPLPLGQSRS</sequence>
<dbReference type="InterPro" id="IPR000944">
    <property type="entry name" value="Tscrpt_reg_Rrf2"/>
</dbReference>